<dbReference type="AlphaFoldDB" id="X0WGU6"/>
<accession>X0WGU6</accession>
<sequence length="71" mass="7986">MKEVAFPFTFALLFSIMFLLWCGSEEEHLKISTPRGVELETILDRPAGSAKFPAIVIAPGQGYHMRLSLFE</sequence>
<gene>
    <name evidence="1" type="ORF">S01H1_69976</name>
</gene>
<evidence type="ECO:0000313" key="1">
    <source>
        <dbReference type="EMBL" id="GAG29905.1"/>
    </source>
</evidence>
<protein>
    <submittedName>
        <fullName evidence="1">Uncharacterized protein</fullName>
    </submittedName>
</protein>
<name>X0WGU6_9ZZZZ</name>
<comment type="caution">
    <text evidence="1">The sequence shown here is derived from an EMBL/GenBank/DDBJ whole genome shotgun (WGS) entry which is preliminary data.</text>
</comment>
<dbReference type="EMBL" id="BARS01046485">
    <property type="protein sequence ID" value="GAG29905.1"/>
    <property type="molecule type" value="Genomic_DNA"/>
</dbReference>
<feature type="non-terminal residue" evidence="1">
    <location>
        <position position="71"/>
    </location>
</feature>
<proteinExistence type="predicted"/>
<organism evidence="1">
    <name type="scientific">marine sediment metagenome</name>
    <dbReference type="NCBI Taxonomy" id="412755"/>
    <lineage>
        <taxon>unclassified sequences</taxon>
        <taxon>metagenomes</taxon>
        <taxon>ecological metagenomes</taxon>
    </lineage>
</organism>
<reference evidence="1" key="1">
    <citation type="journal article" date="2014" name="Front. Microbiol.">
        <title>High frequency of phylogenetically diverse reductive dehalogenase-homologous genes in deep subseafloor sedimentary metagenomes.</title>
        <authorList>
            <person name="Kawai M."/>
            <person name="Futagami T."/>
            <person name="Toyoda A."/>
            <person name="Takaki Y."/>
            <person name="Nishi S."/>
            <person name="Hori S."/>
            <person name="Arai W."/>
            <person name="Tsubouchi T."/>
            <person name="Morono Y."/>
            <person name="Uchiyama I."/>
            <person name="Ito T."/>
            <person name="Fujiyama A."/>
            <person name="Inagaki F."/>
            <person name="Takami H."/>
        </authorList>
    </citation>
    <scope>NUCLEOTIDE SEQUENCE</scope>
    <source>
        <strain evidence="1">Expedition CK06-06</strain>
    </source>
</reference>